<dbReference type="InterPro" id="IPR025857">
    <property type="entry name" value="MacB_PCD"/>
</dbReference>
<feature type="domain" description="ABC3 transporter permease C-terminal" evidence="8">
    <location>
        <begin position="284"/>
        <end position="395"/>
    </location>
</feature>
<dbReference type="GO" id="GO:0005886">
    <property type="term" value="C:plasma membrane"/>
    <property type="evidence" value="ECO:0007669"/>
    <property type="project" value="UniProtKB-SubCell"/>
</dbReference>
<comment type="caution">
    <text evidence="10">The sequence shown here is derived from an EMBL/GenBank/DDBJ whole genome shotgun (WGS) entry which is preliminary data.</text>
</comment>
<feature type="domain" description="MacB-like periplasmic core" evidence="9">
    <location>
        <begin position="21"/>
        <end position="242"/>
    </location>
</feature>
<evidence type="ECO:0000313" key="11">
    <source>
        <dbReference type="Proteomes" id="UP000178187"/>
    </source>
</evidence>
<evidence type="ECO:0008006" key="12">
    <source>
        <dbReference type="Google" id="ProtNLM"/>
    </source>
</evidence>
<accession>A0A1G1KYY9</accession>
<dbReference type="Pfam" id="PF02687">
    <property type="entry name" value="FtsX"/>
    <property type="match status" value="1"/>
</dbReference>
<comment type="similarity">
    <text evidence="6">Belongs to the ABC-4 integral membrane protein family.</text>
</comment>
<protein>
    <recommendedName>
        <fullName evidence="12">Multidrug ABC transporter substrate-binding protein</fullName>
    </recommendedName>
</protein>
<feature type="transmembrane region" description="Helical" evidence="7">
    <location>
        <begin position="325"/>
        <end position="358"/>
    </location>
</feature>
<feature type="transmembrane region" description="Helical" evidence="7">
    <location>
        <begin position="280"/>
        <end position="305"/>
    </location>
</feature>
<evidence type="ECO:0000259" key="9">
    <source>
        <dbReference type="Pfam" id="PF12704"/>
    </source>
</evidence>
<reference evidence="10 11" key="1">
    <citation type="journal article" date="2016" name="Nat. Commun.">
        <title>Thousands of microbial genomes shed light on interconnected biogeochemical processes in an aquifer system.</title>
        <authorList>
            <person name="Anantharaman K."/>
            <person name="Brown C.T."/>
            <person name="Hug L.A."/>
            <person name="Sharon I."/>
            <person name="Castelle C.J."/>
            <person name="Probst A.J."/>
            <person name="Thomas B.C."/>
            <person name="Singh A."/>
            <person name="Wilkins M.J."/>
            <person name="Karaoz U."/>
            <person name="Brodie E.L."/>
            <person name="Williams K.H."/>
            <person name="Hubbard S.S."/>
            <person name="Banfield J.F."/>
        </authorList>
    </citation>
    <scope>NUCLEOTIDE SEQUENCE [LARGE SCALE GENOMIC DNA]</scope>
</reference>
<dbReference type="GO" id="GO:0022857">
    <property type="term" value="F:transmembrane transporter activity"/>
    <property type="evidence" value="ECO:0007669"/>
    <property type="project" value="TreeGrafter"/>
</dbReference>
<keyword evidence="4 7" id="KW-1133">Transmembrane helix</keyword>
<dbReference type="AlphaFoldDB" id="A0A1G1KYY9"/>
<sequence>MKIMRIAGVSMDAVMKHKVRTFLIVLAIVVGIATLTVIVALTQGANKKILQQINNFGPDAIMVHSGGGKMRGPSTASEANLTKKDIADIQDIEGVKLISPFQVSLDMPVKYGNKFTTSWIFGVESSWQEAWKRGASKGDFISDSDNEQLSKVCVIGQTAAKDLFGDANPIGENILVENVSFRVIGILEKRGQSPVGTDFDNLILIPFTTASRRLMNQPLYIAMARAVVFNPSQIKTVTAKIKEILRANHHLAETEEDDFKMTSPEEITKMIKSTSQTLNVFLWLVGIISPFVGGIVLMNIMLMAVSERKREIGLRRAVGAKKKHIIFQFLAESLVLTFAGGAFGVTAGVIIAILISFSGKPISITWQPFATAFLFSTVIGLFFGIYPARKAAALDPAGALSQK</sequence>
<keyword evidence="3 7" id="KW-0812">Transmembrane</keyword>
<dbReference type="Pfam" id="PF12704">
    <property type="entry name" value="MacB_PCD"/>
    <property type="match status" value="1"/>
</dbReference>
<dbReference type="InterPro" id="IPR003838">
    <property type="entry name" value="ABC3_permease_C"/>
</dbReference>
<evidence type="ECO:0000313" key="10">
    <source>
        <dbReference type="EMBL" id="OGW98083.1"/>
    </source>
</evidence>
<feature type="transmembrane region" description="Helical" evidence="7">
    <location>
        <begin position="364"/>
        <end position="386"/>
    </location>
</feature>
<evidence type="ECO:0000256" key="2">
    <source>
        <dbReference type="ARBA" id="ARBA00022475"/>
    </source>
</evidence>
<keyword evidence="2" id="KW-1003">Cell membrane</keyword>
<evidence type="ECO:0000256" key="7">
    <source>
        <dbReference type="SAM" id="Phobius"/>
    </source>
</evidence>
<dbReference type="EMBL" id="MHFR01000037">
    <property type="protein sequence ID" value="OGW98083.1"/>
    <property type="molecule type" value="Genomic_DNA"/>
</dbReference>
<gene>
    <name evidence="10" type="ORF">A3G33_07600</name>
</gene>
<keyword evidence="5 7" id="KW-0472">Membrane</keyword>
<dbReference type="PANTHER" id="PTHR30572">
    <property type="entry name" value="MEMBRANE COMPONENT OF TRANSPORTER-RELATED"/>
    <property type="match status" value="1"/>
</dbReference>
<evidence type="ECO:0000259" key="8">
    <source>
        <dbReference type="Pfam" id="PF02687"/>
    </source>
</evidence>
<comment type="subcellular location">
    <subcellularLocation>
        <location evidence="1">Cell membrane</location>
        <topology evidence="1">Multi-pass membrane protein</topology>
    </subcellularLocation>
</comment>
<dbReference type="PANTHER" id="PTHR30572:SF4">
    <property type="entry name" value="ABC TRANSPORTER PERMEASE YTRF"/>
    <property type="match status" value="1"/>
</dbReference>
<evidence type="ECO:0000256" key="6">
    <source>
        <dbReference type="ARBA" id="ARBA00038076"/>
    </source>
</evidence>
<evidence type="ECO:0000256" key="5">
    <source>
        <dbReference type="ARBA" id="ARBA00023136"/>
    </source>
</evidence>
<evidence type="ECO:0000256" key="3">
    <source>
        <dbReference type="ARBA" id="ARBA00022692"/>
    </source>
</evidence>
<evidence type="ECO:0000256" key="4">
    <source>
        <dbReference type="ARBA" id="ARBA00022989"/>
    </source>
</evidence>
<dbReference type="Proteomes" id="UP000178187">
    <property type="component" value="Unassembled WGS sequence"/>
</dbReference>
<dbReference type="InterPro" id="IPR050250">
    <property type="entry name" value="Macrolide_Exporter_MacB"/>
</dbReference>
<proteinExistence type="inferred from homology"/>
<organism evidence="10 11">
    <name type="scientific">Candidatus Danuiimicrobium aquiferis</name>
    <dbReference type="NCBI Taxonomy" id="1801832"/>
    <lineage>
        <taxon>Bacteria</taxon>
        <taxon>Pseudomonadati</taxon>
        <taxon>Candidatus Omnitrophota</taxon>
        <taxon>Candidatus Danuiimicrobium</taxon>
    </lineage>
</organism>
<name>A0A1G1KYY9_9BACT</name>
<evidence type="ECO:0000256" key="1">
    <source>
        <dbReference type="ARBA" id="ARBA00004651"/>
    </source>
</evidence>
<feature type="transmembrane region" description="Helical" evidence="7">
    <location>
        <begin position="21"/>
        <end position="41"/>
    </location>
</feature>